<comment type="caution">
    <text evidence="2">The sequence shown here is derived from an EMBL/GenBank/DDBJ whole genome shotgun (WGS) entry which is preliminary data.</text>
</comment>
<dbReference type="AlphaFoldDB" id="A0A8J3YA26"/>
<proteinExistence type="predicted"/>
<protein>
    <submittedName>
        <fullName evidence="2">Uncharacterized protein</fullName>
    </submittedName>
</protein>
<evidence type="ECO:0000313" key="2">
    <source>
        <dbReference type="EMBL" id="GIJ03983.1"/>
    </source>
</evidence>
<keyword evidence="3" id="KW-1185">Reference proteome</keyword>
<dbReference type="Gene3D" id="2.40.10.10">
    <property type="entry name" value="Trypsin-like serine proteases"/>
    <property type="match status" value="2"/>
</dbReference>
<dbReference type="PANTHER" id="PTHR15462:SF19">
    <property type="entry name" value="PEPTIDASE S1 DOMAIN-CONTAINING PROTEIN"/>
    <property type="match status" value="1"/>
</dbReference>
<evidence type="ECO:0000313" key="3">
    <source>
        <dbReference type="Proteomes" id="UP000652013"/>
    </source>
</evidence>
<sequence length="588" mass="61569">MVDEQLAARFAAGQLGHDRLVGAKCSKIRSPGTSSWWRTITDYISEHYPETLPTHVRAAPRPNRVLDTVLMGRHTYAPALDAGITSPYAHLEQIVVSRTLPPVPDPAVRVVAEDAAAFVRKLERQPGRDIWLAGQLLSEVDDLVVKLNPVVAAAGVPLAAAAFHPHRYALRDATPLPSGVVVLRYRAAQEAAGGVQLCSLSPSPPPPVPEALRRMDRTAVRGAGGDIMDNRMRAGLVAAAVVAAGLALPVGTAGAAPGDVAPIVAGDRVVSGASPVTAAARTAGVRAAGVRAGDAAAVEAYWTPARMRAAKPAEAAPEFAAASRSRAALAPLAADTGAPVLSAPGGGSPARGGVAARATNPNLGSNHFTARTSGKVFFTKASGGNFVCSGTIVYTDGRDSVWTAGHCVHGGGSGADYHSNWTFVPGYDEDLADPAPHGRWTAWNLHTLESWSEDKDWRKDLGVATMRTRDGDHIADKLGGQGWAGNIDRHQFMNAFGYPSAGPDFDGGHLMQCAGNSTLWRSGAHENKITCDMTPGVSGGGWLKDYNGRTGYLNGVFSRVDDRDNPTIAIGPYFGDSSVVLFDGTKNN</sequence>
<dbReference type="SUPFAM" id="SSF53597">
    <property type="entry name" value="Dihydrofolate reductase-like"/>
    <property type="match status" value="1"/>
</dbReference>
<name>A0A8J3YA26_9ACTN</name>
<dbReference type="InterPro" id="IPR050966">
    <property type="entry name" value="Glutamyl_endopeptidase"/>
</dbReference>
<keyword evidence="1" id="KW-0732">Signal</keyword>
<dbReference type="InterPro" id="IPR024072">
    <property type="entry name" value="DHFR-like_dom_sf"/>
</dbReference>
<organism evidence="2 3">
    <name type="scientific">Spirilliplanes yamanashiensis</name>
    <dbReference type="NCBI Taxonomy" id="42233"/>
    <lineage>
        <taxon>Bacteria</taxon>
        <taxon>Bacillati</taxon>
        <taxon>Actinomycetota</taxon>
        <taxon>Actinomycetes</taxon>
        <taxon>Micromonosporales</taxon>
        <taxon>Micromonosporaceae</taxon>
        <taxon>Spirilliplanes</taxon>
    </lineage>
</organism>
<accession>A0A8J3YA26</accession>
<gene>
    <name evidence="2" type="ORF">Sya03_33350</name>
</gene>
<dbReference type="EMBL" id="BOOY01000025">
    <property type="protein sequence ID" value="GIJ03983.1"/>
    <property type="molecule type" value="Genomic_DNA"/>
</dbReference>
<dbReference type="InterPro" id="IPR043504">
    <property type="entry name" value="Peptidase_S1_PA_chymotrypsin"/>
</dbReference>
<dbReference type="Proteomes" id="UP000652013">
    <property type="component" value="Unassembled WGS sequence"/>
</dbReference>
<reference evidence="2" key="1">
    <citation type="submission" date="2021-01" db="EMBL/GenBank/DDBJ databases">
        <title>Whole genome shotgun sequence of Spirilliplanes yamanashiensis NBRC 15828.</title>
        <authorList>
            <person name="Komaki H."/>
            <person name="Tamura T."/>
        </authorList>
    </citation>
    <scope>NUCLEOTIDE SEQUENCE</scope>
    <source>
        <strain evidence="2">NBRC 15828</strain>
    </source>
</reference>
<evidence type="ECO:0000256" key="1">
    <source>
        <dbReference type="ARBA" id="ARBA00022729"/>
    </source>
</evidence>
<dbReference type="RefSeq" id="WP_203939223.1">
    <property type="nucleotide sequence ID" value="NZ_BAAAGJ010000002.1"/>
</dbReference>
<dbReference type="InterPro" id="IPR009003">
    <property type="entry name" value="Peptidase_S1_PA"/>
</dbReference>
<dbReference type="PANTHER" id="PTHR15462">
    <property type="entry name" value="SERINE PROTEASE"/>
    <property type="match status" value="1"/>
</dbReference>
<dbReference type="Gene3D" id="3.40.430.10">
    <property type="entry name" value="Dihydrofolate Reductase, subunit A"/>
    <property type="match status" value="1"/>
</dbReference>
<dbReference type="SUPFAM" id="SSF50494">
    <property type="entry name" value="Trypsin-like serine proteases"/>
    <property type="match status" value="1"/>
</dbReference>